<evidence type="ECO:0000256" key="10">
    <source>
        <dbReference type="PROSITE-ProRule" id="PRU00035"/>
    </source>
</evidence>
<feature type="region of interest" description="Disordered" evidence="12">
    <location>
        <begin position="725"/>
        <end position="816"/>
    </location>
</feature>
<dbReference type="CDD" id="cd15541">
    <property type="entry name" value="PHD_TIF1_like"/>
    <property type="match status" value="1"/>
</dbReference>
<feature type="domain" description="PHD-type" evidence="14">
    <location>
        <begin position="864"/>
        <end position="913"/>
    </location>
</feature>
<feature type="region of interest" description="Disordered" evidence="12">
    <location>
        <begin position="64"/>
        <end position="163"/>
    </location>
</feature>
<evidence type="ECO:0000259" key="15">
    <source>
        <dbReference type="PROSITE" id="PS50119"/>
    </source>
</evidence>
<dbReference type="Gene3D" id="3.30.160.60">
    <property type="entry name" value="Classic Zinc Finger"/>
    <property type="match status" value="1"/>
</dbReference>
<feature type="domain" description="Bromo" evidence="13">
    <location>
        <begin position="956"/>
        <end position="1028"/>
    </location>
</feature>
<dbReference type="SUPFAM" id="SSF57850">
    <property type="entry name" value="RING/U-box"/>
    <property type="match status" value="1"/>
</dbReference>
<name>A0A9D4MT16_DREPO</name>
<keyword evidence="7 10" id="KW-0103">Bromodomain</keyword>
<dbReference type="PROSITE" id="PS50014">
    <property type="entry name" value="BROMODOMAIN_2"/>
    <property type="match status" value="1"/>
</dbReference>
<feature type="compositionally biased region" description="Polar residues" evidence="12">
    <location>
        <begin position="548"/>
        <end position="568"/>
    </location>
</feature>
<feature type="region of interest" description="Disordered" evidence="12">
    <location>
        <begin position="1058"/>
        <end position="1091"/>
    </location>
</feature>
<evidence type="ECO:0000259" key="14">
    <source>
        <dbReference type="PROSITE" id="PS50016"/>
    </source>
</evidence>
<evidence type="ECO:0000313" key="17">
    <source>
        <dbReference type="Proteomes" id="UP000828390"/>
    </source>
</evidence>
<dbReference type="GO" id="GO:0008270">
    <property type="term" value="F:zinc ion binding"/>
    <property type="evidence" value="ECO:0007669"/>
    <property type="project" value="UniProtKB-KW"/>
</dbReference>
<evidence type="ECO:0000256" key="9">
    <source>
        <dbReference type="PROSITE-ProRule" id="PRU00024"/>
    </source>
</evidence>
<comment type="caution">
    <text evidence="16">The sequence shown here is derived from an EMBL/GenBank/DDBJ whole genome shotgun (WGS) entry which is preliminary data.</text>
</comment>
<feature type="domain" description="B box-type" evidence="15">
    <location>
        <begin position="264"/>
        <end position="305"/>
    </location>
</feature>
<dbReference type="InterPro" id="IPR036427">
    <property type="entry name" value="Bromodomain-like_sf"/>
</dbReference>
<keyword evidence="2" id="KW-0479">Metal-binding</keyword>
<dbReference type="SMART" id="SM00297">
    <property type="entry name" value="BROMO"/>
    <property type="match status" value="1"/>
</dbReference>
<dbReference type="InterPro" id="IPR013083">
    <property type="entry name" value="Znf_RING/FYVE/PHD"/>
</dbReference>
<dbReference type="SUPFAM" id="SSF47370">
    <property type="entry name" value="Bromodomain"/>
    <property type="match status" value="1"/>
</dbReference>
<feature type="compositionally biased region" description="Basic and acidic residues" evidence="12">
    <location>
        <begin position="479"/>
        <end position="492"/>
    </location>
</feature>
<feature type="region of interest" description="Disordered" evidence="12">
    <location>
        <begin position="674"/>
        <end position="698"/>
    </location>
</feature>
<feature type="coiled-coil region" evidence="11">
    <location>
        <begin position="306"/>
        <end position="340"/>
    </location>
</feature>
<feature type="region of interest" description="Disordered" evidence="12">
    <location>
        <begin position="586"/>
        <end position="616"/>
    </location>
</feature>
<dbReference type="CDD" id="cd19805">
    <property type="entry name" value="Bbox1_TIF1"/>
    <property type="match status" value="1"/>
</dbReference>
<dbReference type="InterPro" id="IPR011011">
    <property type="entry name" value="Znf_FYVE_PHD"/>
</dbReference>
<dbReference type="CDD" id="cd19775">
    <property type="entry name" value="Bbox2_TIF1_C-VI"/>
    <property type="match status" value="1"/>
</dbReference>
<reference evidence="16" key="1">
    <citation type="journal article" date="2019" name="bioRxiv">
        <title>The Genome of the Zebra Mussel, Dreissena polymorpha: A Resource for Invasive Species Research.</title>
        <authorList>
            <person name="McCartney M.A."/>
            <person name="Auch B."/>
            <person name="Kono T."/>
            <person name="Mallez S."/>
            <person name="Zhang Y."/>
            <person name="Obille A."/>
            <person name="Becker A."/>
            <person name="Abrahante J.E."/>
            <person name="Garbe J."/>
            <person name="Badalamenti J.P."/>
            <person name="Herman A."/>
            <person name="Mangelson H."/>
            <person name="Liachko I."/>
            <person name="Sullivan S."/>
            <person name="Sone E.D."/>
            <person name="Koren S."/>
            <person name="Silverstein K.A.T."/>
            <person name="Beckman K.B."/>
            <person name="Gohl D.M."/>
        </authorList>
    </citation>
    <scope>NUCLEOTIDE SEQUENCE</scope>
    <source>
        <strain evidence="16">Duluth1</strain>
        <tissue evidence="16">Whole animal</tissue>
    </source>
</reference>
<dbReference type="AlphaFoldDB" id="A0A9D4MT16"/>
<dbReference type="GO" id="GO:0005634">
    <property type="term" value="C:nucleus"/>
    <property type="evidence" value="ECO:0007669"/>
    <property type="project" value="UniProtKB-SubCell"/>
</dbReference>
<feature type="compositionally biased region" description="Polar residues" evidence="12">
    <location>
        <begin position="800"/>
        <end position="816"/>
    </location>
</feature>
<sequence length="1098" mass="124017">MAAEQNDALNEHVNEDSRHTERVDLVCLKCKTEFSKDRRAKLLHCLHTFCEACLQRHTDALRTETKDSKQEITDNKTDQTVKDVTDENHEALNKNKEEELTKNDKNDKEEKQTENHPNDKEAYSALSSSPSTSSPSVNPLERTEQESNKNNDSEVTSTDDGKLRCPECKQEYTETTVITNPFVNLSKKPELKAEEGSSAEKSKPVCTSCDENETASSFCMECDEWLCDPCVVAHKRVKLTKDHVVTNKLDPEELKDRCALDHRQRQMFCDVHKTEALKLFCLTCEALTCRDCQLNDHKDHNYKYIEQTIEEQKKVLTDGLQQLKDRLKSHQEMAEKIINKEKDIKSQQVAVFNEVRHVADMITNELISWCKKLLNFLQGVCHGRAKDLAFKKKEIDTFAAKSNHIIDFVESALSSGDDLALLYVKNFMIKNINQLKDEEINFTNTLLDLSITYENDANFLTKNVNKMGYIKVNGNVYPKKQDEPKPIAEPPKKSPLSGLTKDNFPQTISDLLGQEPPHVREKFKMLSTEKKRQFLHHLVVEHKKKEQQGNTALPSPNATMNNIGQSMPRNAQFPESQAIREMYAPQTLPPPNQAGRPGFVPMSQSYQHQQQQNSMFQHQQQLQRQQHIQMQQIQKQFGATRPGFIGNQFQQQSMASQQGNFQNWREASYTDSRHQLSPPTWARQGLGAQPLDTSSDLRGQSMSGVPSTLGVMAPKQPLVSSSNVIPASQLPPSGKYDFLDPLNLRGRSSDPVRVKEEPKDAFNPSCQYSKPTPPPQQPVQLVPTTSMTSPISSTLRSPAHTPSPSHSDGSVHVSRSSISPAVPDINVMDNDRNELLSGLIHPGGQQRISEFNLQRGHDPNDPSEDYCGVCHNGGDLLCCDRCPKVFHLPCHCPPINSNLSSSDVWTCTMCIPDSELIIVSPIAREMEITSTGKRKAPSGLVDKEIKVCERILLELFCMEISTCFHEPVPKLVPNYYKIINQPMDFGTIKCKLRRGHFAHYNNVEEFIADVKLVFRNCFTYNDPMSDVYAVGKKVNDLFEALVQHFLPCYAQELLRVPSPDDLGDPNGTGEGPSRNKKRRSPAPDSTRDNLSPLFQLAL</sequence>
<dbReference type="InterPro" id="IPR003649">
    <property type="entry name" value="Bbox_C"/>
</dbReference>
<keyword evidence="6 11" id="KW-0175">Coiled coil</keyword>
<dbReference type="Pfam" id="PF00628">
    <property type="entry name" value="PHD"/>
    <property type="match status" value="1"/>
</dbReference>
<dbReference type="EMBL" id="JAIWYP010000001">
    <property type="protein sequence ID" value="KAH3882830.1"/>
    <property type="molecule type" value="Genomic_DNA"/>
</dbReference>
<dbReference type="PROSITE" id="PS50119">
    <property type="entry name" value="ZF_BBOX"/>
    <property type="match status" value="2"/>
</dbReference>
<evidence type="ECO:0000256" key="7">
    <source>
        <dbReference type="ARBA" id="ARBA00023117"/>
    </source>
</evidence>
<dbReference type="PROSITE" id="PS01359">
    <property type="entry name" value="ZF_PHD_1"/>
    <property type="match status" value="1"/>
</dbReference>
<gene>
    <name evidence="16" type="ORF">DPMN_006775</name>
</gene>
<dbReference type="InterPro" id="IPR001487">
    <property type="entry name" value="Bromodomain"/>
</dbReference>
<evidence type="ECO:0000256" key="1">
    <source>
        <dbReference type="ARBA" id="ARBA00004123"/>
    </source>
</evidence>
<dbReference type="InterPro" id="IPR017907">
    <property type="entry name" value="Znf_RING_CS"/>
</dbReference>
<feature type="compositionally biased region" description="Basic and acidic residues" evidence="12">
    <location>
        <begin position="141"/>
        <end position="152"/>
    </location>
</feature>
<feature type="compositionally biased region" description="Low complexity" evidence="12">
    <location>
        <begin position="778"/>
        <end position="794"/>
    </location>
</feature>
<proteinExistence type="predicted"/>
<evidence type="ECO:0000259" key="13">
    <source>
        <dbReference type="PROSITE" id="PS50014"/>
    </source>
</evidence>
<reference evidence="16" key="2">
    <citation type="submission" date="2020-11" db="EMBL/GenBank/DDBJ databases">
        <authorList>
            <person name="McCartney M.A."/>
            <person name="Auch B."/>
            <person name="Kono T."/>
            <person name="Mallez S."/>
            <person name="Becker A."/>
            <person name="Gohl D.M."/>
            <person name="Silverstein K.A.T."/>
            <person name="Koren S."/>
            <person name="Bechman K.B."/>
            <person name="Herman A."/>
            <person name="Abrahante J.E."/>
            <person name="Garbe J."/>
        </authorList>
    </citation>
    <scope>NUCLEOTIDE SEQUENCE</scope>
    <source>
        <strain evidence="16">Duluth1</strain>
        <tissue evidence="16">Whole animal</tissue>
    </source>
</reference>
<evidence type="ECO:0000256" key="3">
    <source>
        <dbReference type="ARBA" id="ARBA00022737"/>
    </source>
</evidence>
<dbReference type="PANTHER" id="PTHR45915">
    <property type="entry name" value="TRANSCRIPTION INTERMEDIARY FACTOR"/>
    <property type="match status" value="1"/>
</dbReference>
<evidence type="ECO:0000313" key="16">
    <source>
        <dbReference type="EMBL" id="KAH3882830.1"/>
    </source>
</evidence>
<keyword evidence="8" id="KW-0539">Nucleus</keyword>
<feature type="region of interest" description="Disordered" evidence="12">
    <location>
        <begin position="543"/>
        <end position="568"/>
    </location>
</feature>
<keyword evidence="4 9" id="KW-0863">Zinc-finger</keyword>
<comment type="subcellular location">
    <subcellularLocation>
        <location evidence="1">Nucleus</location>
    </subcellularLocation>
</comment>
<accession>A0A9D4MT16</accession>
<dbReference type="SMART" id="SM00184">
    <property type="entry name" value="RING"/>
    <property type="match status" value="2"/>
</dbReference>
<evidence type="ECO:0008006" key="18">
    <source>
        <dbReference type="Google" id="ProtNLM"/>
    </source>
</evidence>
<feature type="domain" description="B box-type" evidence="15">
    <location>
        <begin position="201"/>
        <end position="248"/>
    </location>
</feature>
<dbReference type="SUPFAM" id="SSF57845">
    <property type="entry name" value="B-box zinc-binding domain"/>
    <property type="match status" value="1"/>
</dbReference>
<dbReference type="InterPro" id="IPR000315">
    <property type="entry name" value="Znf_B-box"/>
</dbReference>
<dbReference type="Pfam" id="PF00439">
    <property type="entry name" value="Bromodomain"/>
    <property type="match status" value="1"/>
</dbReference>
<evidence type="ECO:0000256" key="8">
    <source>
        <dbReference type="ARBA" id="ARBA00023242"/>
    </source>
</evidence>
<dbReference type="Proteomes" id="UP000828390">
    <property type="component" value="Unassembled WGS sequence"/>
</dbReference>
<evidence type="ECO:0000256" key="6">
    <source>
        <dbReference type="ARBA" id="ARBA00023054"/>
    </source>
</evidence>
<dbReference type="PANTHER" id="PTHR45915:SF6">
    <property type="entry name" value="E3 UBIQUITIN-PROTEIN LIGASE TRIM33"/>
    <property type="match status" value="1"/>
</dbReference>
<dbReference type="InterPro" id="IPR001841">
    <property type="entry name" value="Znf_RING"/>
</dbReference>
<dbReference type="PRINTS" id="PR00503">
    <property type="entry name" value="BROMODOMAIN"/>
</dbReference>
<keyword evidence="5" id="KW-0862">Zinc</keyword>
<dbReference type="SMART" id="SM00336">
    <property type="entry name" value="BBOX"/>
    <property type="match status" value="2"/>
</dbReference>
<evidence type="ECO:0000256" key="4">
    <source>
        <dbReference type="ARBA" id="ARBA00022771"/>
    </source>
</evidence>
<evidence type="ECO:0000256" key="11">
    <source>
        <dbReference type="SAM" id="Coils"/>
    </source>
</evidence>
<organism evidence="16 17">
    <name type="scientific">Dreissena polymorpha</name>
    <name type="common">Zebra mussel</name>
    <name type="synonym">Mytilus polymorpha</name>
    <dbReference type="NCBI Taxonomy" id="45954"/>
    <lineage>
        <taxon>Eukaryota</taxon>
        <taxon>Metazoa</taxon>
        <taxon>Spiralia</taxon>
        <taxon>Lophotrochozoa</taxon>
        <taxon>Mollusca</taxon>
        <taxon>Bivalvia</taxon>
        <taxon>Autobranchia</taxon>
        <taxon>Heteroconchia</taxon>
        <taxon>Euheterodonta</taxon>
        <taxon>Imparidentia</taxon>
        <taxon>Neoheterodontei</taxon>
        <taxon>Myida</taxon>
        <taxon>Dreissenoidea</taxon>
        <taxon>Dreissenidae</taxon>
        <taxon>Dreissena</taxon>
    </lineage>
</organism>
<feature type="compositionally biased region" description="Basic and acidic residues" evidence="12">
    <location>
        <begin position="747"/>
        <end position="760"/>
    </location>
</feature>
<feature type="compositionally biased region" description="Low complexity" evidence="12">
    <location>
        <begin position="603"/>
        <end position="616"/>
    </location>
</feature>
<keyword evidence="3" id="KW-0677">Repeat</keyword>
<dbReference type="PROSITE" id="PS00518">
    <property type="entry name" value="ZF_RING_1"/>
    <property type="match status" value="1"/>
</dbReference>
<dbReference type="InterPro" id="IPR019787">
    <property type="entry name" value="Znf_PHD-finger"/>
</dbReference>
<evidence type="ECO:0000256" key="2">
    <source>
        <dbReference type="ARBA" id="ARBA00022723"/>
    </source>
</evidence>
<dbReference type="SUPFAM" id="SSF57903">
    <property type="entry name" value="FYVE/PHD zinc finger"/>
    <property type="match status" value="1"/>
</dbReference>
<dbReference type="SMART" id="SM00502">
    <property type="entry name" value="BBC"/>
    <property type="match status" value="1"/>
</dbReference>
<dbReference type="InterPro" id="IPR001965">
    <property type="entry name" value="Znf_PHD"/>
</dbReference>
<feature type="region of interest" description="Disordered" evidence="12">
    <location>
        <begin position="479"/>
        <end position="503"/>
    </location>
</feature>
<dbReference type="GO" id="GO:0000785">
    <property type="term" value="C:chromatin"/>
    <property type="evidence" value="ECO:0007669"/>
    <property type="project" value="TreeGrafter"/>
</dbReference>
<dbReference type="PROSITE" id="PS50016">
    <property type="entry name" value="ZF_PHD_2"/>
    <property type="match status" value="1"/>
</dbReference>
<feature type="compositionally biased region" description="Basic and acidic residues" evidence="12">
    <location>
        <begin position="64"/>
        <end position="122"/>
    </location>
</feature>
<protein>
    <recommendedName>
        <fullName evidence="18">E3 ubiquitin-protein ligase TRIM33</fullName>
    </recommendedName>
</protein>
<keyword evidence="17" id="KW-1185">Reference proteome</keyword>
<evidence type="ECO:0000256" key="5">
    <source>
        <dbReference type="ARBA" id="ARBA00022833"/>
    </source>
</evidence>
<dbReference type="Pfam" id="PF00643">
    <property type="entry name" value="zf-B_box"/>
    <property type="match status" value="1"/>
</dbReference>
<dbReference type="Gene3D" id="3.30.40.10">
    <property type="entry name" value="Zinc/RING finger domain, C3HC4 (zinc finger)"/>
    <property type="match status" value="2"/>
</dbReference>
<dbReference type="Gene3D" id="1.20.920.10">
    <property type="entry name" value="Bromodomain-like"/>
    <property type="match status" value="1"/>
</dbReference>
<feature type="compositionally biased region" description="Low complexity" evidence="12">
    <location>
        <begin position="127"/>
        <end position="136"/>
    </location>
</feature>
<dbReference type="SMART" id="SM00249">
    <property type="entry name" value="PHD"/>
    <property type="match status" value="1"/>
</dbReference>
<evidence type="ECO:0000256" key="12">
    <source>
        <dbReference type="SAM" id="MobiDB-lite"/>
    </source>
</evidence>
<dbReference type="InterPro" id="IPR019786">
    <property type="entry name" value="Zinc_finger_PHD-type_CS"/>
</dbReference>